<accession>A0AAN9TGR0</accession>
<reference evidence="1 2" key="1">
    <citation type="submission" date="2024-03" db="EMBL/GenBank/DDBJ databases">
        <title>Adaptation during the transition from Ophiocordyceps entomopathogen to insect associate is accompanied by gene loss and intensified selection.</title>
        <authorList>
            <person name="Ward C.M."/>
            <person name="Onetto C.A."/>
            <person name="Borneman A.R."/>
        </authorList>
    </citation>
    <scope>NUCLEOTIDE SEQUENCE [LARGE SCALE GENOMIC DNA]</scope>
    <source>
        <strain evidence="1">AWRI1</strain>
        <tissue evidence="1">Single Adult Female</tissue>
    </source>
</reference>
<dbReference type="PANTHER" id="PTHR39959">
    <property type="entry name" value="RE44287P-RELATED"/>
    <property type="match status" value="1"/>
</dbReference>
<proteinExistence type="predicted"/>
<name>A0AAN9TGR0_9HEMI</name>
<dbReference type="PANTHER" id="PTHR39959:SF1">
    <property type="entry name" value="ZP DOMAIN-CONTAINING PROTEIN"/>
    <property type="match status" value="1"/>
</dbReference>
<keyword evidence="2" id="KW-1185">Reference proteome</keyword>
<gene>
    <name evidence="1" type="ORF">V9T40_002453</name>
</gene>
<dbReference type="AlphaFoldDB" id="A0AAN9TGR0"/>
<sequence length="162" mass="18073">MVSFFCSCKAELLRNALTQDYDVSDIQCAFWSDSVRNGKALAPAPTPTTNTMKDMLSARLRKPDGFKGTPLFADDRAVDPILDPVCQIRPDLTDVSRLTYNLLITDFNRCGVLKRNGFIHVRIWFPQFPGVVMMSDQELIIMCKPPEPTIIENKAAGFAGSL</sequence>
<evidence type="ECO:0000313" key="1">
    <source>
        <dbReference type="EMBL" id="KAK7590840.1"/>
    </source>
</evidence>
<dbReference type="EMBL" id="JBBCAQ010000022">
    <property type="protein sequence ID" value="KAK7590840.1"/>
    <property type="molecule type" value="Genomic_DNA"/>
</dbReference>
<comment type="caution">
    <text evidence="1">The sequence shown here is derived from an EMBL/GenBank/DDBJ whole genome shotgun (WGS) entry which is preliminary data.</text>
</comment>
<evidence type="ECO:0000313" key="2">
    <source>
        <dbReference type="Proteomes" id="UP001367676"/>
    </source>
</evidence>
<dbReference type="Proteomes" id="UP001367676">
    <property type="component" value="Unassembled WGS sequence"/>
</dbReference>
<organism evidence="1 2">
    <name type="scientific">Parthenolecanium corni</name>
    <dbReference type="NCBI Taxonomy" id="536013"/>
    <lineage>
        <taxon>Eukaryota</taxon>
        <taxon>Metazoa</taxon>
        <taxon>Ecdysozoa</taxon>
        <taxon>Arthropoda</taxon>
        <taxon>Hexapoda</taxon>
        <taxon>Insecta</taxon>
        <taxon>Pterygota</taxon>
        <taxon>Neoptera</taxon>
        <taxon>Paraneoptera</taxon>
        <taxon>Hemiptera</taxon>
        <taxon>Sternorrhyncha</taxon>
        <taxon>Coccoidea</taxon>
        <taxon>Coccidae</taxon>
        <taxon>Parthenolecanium</taxon>
    </lineage>
</organism>
<protein>
    <submittedName>
        <fullName evidence="1">Uncharacterized protein</fullName>
    </submittedName>
</protein>